<proteinExistence type="predicted"/>
<dbReference type="InterPro" id="IPR012544">
    <property type="entry name" value="PHb"/>
</dbReference>
<dbReference type="InterPro" id="IPR037063">
    <property type="entry name" value="PHb_sf"/>
</dbReference>
<dbReference type="Proteomes" id="UP000280307">
    <property type="component" value="Unassembled WGS sequence"/>
</dbReference>
<sequence length="146" mass="16314">MLQRIPCAESQIMSSNLRAFQALASALWHQIFATDHILVEREALERTFCFVEEELVFTNVRIIVVGGKARGTPKTCHAFPYQSVSEVRVEWAISADGGSGKLMMGLSSGTRIETTSRCHDDLMEAQRMITERAWSTLRPSRVALGL</sequence>
<reference evidence="2 3" key="1">
    <citation type="submission" date="2018-12" db="EMBL/GenBank/DDBJ databases">
        <title>Genome Sequence of Candidatus Viridilinea halotolerans isolated from saline sulfide-rich spring.</title>
        <authorList>
            <person name="Grouzdev D.S."/>
            <person name="Burganskaya E.I."/>
            <person name="Krutkina M.S."/>
            <person name="Sukhacheva M.V."/>
            <person name="Gorlenko V.M."/>
        </authorList>
    </citation>
    <scope>NUCLEOTIDE SEQUENCE [LARGE SCALE GENOMIC DNA]</scope>
    <source>
        <strain evidence="2">Chok-6</strain>
    </source>
</reference>
<dbReference type="EMBL" id="RSAS01000407">
    <property type="protein sequence ID" value="RRR72170.1"/>
    <property type="molecule type" value="Genomic_DNA"/>
</dbReference>
<dbReference type="Gene3D" id="2.30.29.50">
    <property type="entry name" value="Bacterial Pleckstrin homology domain"/>
    <property type="match status" value="1"/>
</dbReference>
<evidence type="ECO:0000313" key="2">
    <source>
        <dbReference type="EMBL" id="RRR72170.1"/>
    </source>
</evidence>
<dbReference type="SUPFAM" id="SSF50729">
    <property type="entry name" value="PH domain-like"/>
    <property type="match status" value="1"/>
</dbReference>
<dbReference type="Pfam" id="PF08000">
    <property type="entry name" value="bPH_1"/>
    <property type="match status" value="1"/>
</dbReference>
<organism evidence="2 3">
    <name type="scientific">Candidatus Viridilinea halotolerans</name>
    <dbReference type="NCBI Taxonomy" id="2491704"/>
    <lineage>
        <taxon>Bacteria</taxon>
        <taxon>Bacillati</taxon>
        <taxon>Chloroflexota</taxon>
        <taxon>Chloroflexia</taxon>
        <taxon>Chloroflexales</taxon>
        <taxon>Chloroflexineae</taxon>
        <taxon>Oscillochloridaceae</taxon>
        <taxon>Candidatus Viridilinea</taxon>
    </lineage>
</organism>
<evidence type="ECO:0000259" key="1">
    <source>
        <dbReference type="Pfam" id="PF08000"/>
    </source>
</evidence>
<evidence type="ECO:0000313" key="3">
    <source>
        <dbReference type="Proteomes" id="UP000280307"/>
    </source>
</evidence>
<feature type="domain" description="Bacterial Pleckstrin homology" evidence="1">
    <location>
        <begin position="35"/>
        <end position="131"/>
    </location>
</feature>
<name>A0A426U050_9CHLR</name>
<gene>
    <name evidence="2" type="ORF">EI684_10460</name>
</gene>
<protein>
    <recommendedName>
        <fullName evidence="1">Bacterial Pleckstrin homology domain-containing protein</fullName>
    </recommendedName>
</protein>
<accession>A0A426U050</accession>
<comment type="caution">
    <text evidence="2">The sequence shown here is derived from an EMBL/GenBank/DDBJ whole genome shotgun (WGS) entry which is preliminary data.</text>
</comment>
<dbReference type="AlphaFoldDB" id="A0A426U050"/>